<dbReference type="GO" id="GO:0022857">
    <property type="term" value="F:transmembrane transporter activity"/>
    <property type="evidence" value="ECO:0007669"/>
    <property type="project" value="InterPro"/>
</dbReference>
<dbReference type="GO" id="GO:0005886">
    <property type="term" value="C:plasma membrane"/>
    <property type="evidence" value="ECO:0007669"/>
    <property type="project" value="UniProtKB-SubCell"/>
</dbReference>
<feature type="transmembrane region" description="Helical" evidence="8">
    <location>
        <begin position="195"/>
        <end position="216"/>
    </location>
</feature>
<dbReference type="Gene3D" id="1.20.1250.20">
    <property type="entry name" value="MFS general substrate transporter like domains"/>
    <property type="match status" value="1"/>
</dbReference>
<dbReference type="EMBL" id="BLLK01000062">
    <property type="protein sequence ID" value="GFH59144.1"/>
    <property type="molecule type" value="Genomic_DNA"/>
</dbReference>
<dbReference type="CDD" id="cd06173">
    <property type="entry name" value="MFS_MefA_like"/>
    <property type="match status" value="1"/>
</dbReference>
<comment type="subcellular location">
    <subcellularLocation>
        <location evidence="1">Cell membrane</location>
        <topology evidence="1">Multi-pass membrane protein</topology>
    </subcellularLocation>
</comment>
<reference evidence="9 10" key="1">
    <citation type="journal article" date="2021" name="Sci. Rep.">
        <title>The genome of the diatom Chaetoceros tenuissimus carries an ancient integrated fragment of an extant virus.</title>
        <authorList>
            <person name="Hongo Y."/>
            <person name="Kimura K."/>
            <person name="Takaki Y."/>
            <person name="Yoshida Y."/>
            <person name="Baba S."/>
            <person name="Kobayashi G."/>
            <person name="Nagasaki K."/>
            <person name="Hano T."/>
            <person name="Tomaru Y."/>
        </authorList>
    </citation>
    <scope>NUCLEOTIDE SEQUENCE [LARGE SCALE GENOMIC DNA]</scope>
    <source>
        <strain evidence="9 10">NIES-3715</strain>
    </source>
</reference>
<feature type="transmembrane region" description="Helical" evidence="8">
    <location>
        <begin position="60"/>
        <end position="79"/>
    </location>
</feature>
<keyword evidence="5 8" id="KW-1133">Transmembrane helix</keyword>
<evidence type="ECO:0000313" key="10">
    <source>
        <dbReference type="Proteomes" id="UP001054902"/>
    </source>
</evidence>
<proteinExistence type="predicted"/>
<accession>A0AAD3DAP9</accession>
<evidence type="ECO:0000256" key="6">
    <source>
        <dbReference type="ARBA" id="ARBA00023136"/>
    </source>
</evidence>
<feature type="transmembrane region" description="Helical" evidence="8">
    <location>
        <begin position="268"/>
        <end position="291"/>
    </location>
</feature>
<evidence type="ECO:0000256" key="1">
    <source>
        <dbReference type="ARBA" id="ARBA00004651"/>
    </source>
</evidence>
<keyword evidence="3" id="KW-1003">Cell membrane</keyword>
<keyword evidence="4 8" id="KW-0812">Transmembrane</keyword>
<dbReference type="AlphaFoldDB" id="A0AAD3DAP9"/>
<feature type="transmembrane region" description="Helical" evidence="8">
    <location>
        <begin position="317"/>
        <end position="335"/>
    </location>
</feature>
<feature type="transmembrane region" description="Helical" evidence="8">
    <location>
        <begin position="441"/>
        <end position="459"/>
    </location>
</feature>
<name>A0AAD3DAP9_9STRA</name>
<gene>
    <name evidence="9" type="ORF">CTEN210_15620</name>
</gene>
<feature type="region of interest" description="Disordered" evidence="7">
    <location>
        <begin position="1"/>
        <end position="44"/>
    </location>
</feature>
<dbReference type="PANTHER" id="PTHR43266">
    <property type="entry name" value="MACROLIDE-EFFLUX PROTEIN"/>
    <property type="match status" value="1"/>
</dbReference>
<evidence type="ECO:0000256" key="2">
    <source>
        <dbReference type="ARBA" id="ARBA00022448"/>
    </source>
</evidence>
<dbReference type="PANTHER" id="PTHR43266:SF2">
    <property type="entry name" value="MAJOR FACILITATOR SUPERFAMILY (MFS) PROFILE DOMAIN-CONTAINING PROTEIN"/>
    <property type="match status" value="1"/>
</dbReference>
<dbReference type="InterPro" id="IPR011701">
    <property type="entry name" value="MFS"/>
</dbReference>
<keyword evidence="10" id="KW-1185">Reference proteome</keyword>
<dbReference type="Pfam" id="PF07690">
    <property type="entry name" value="MFS_1"/>
    <property type="match status" value="1"/>
</dbReference>
<feature type="compositionally biased region" description="Basic and acidic residues" evidence="7">
    <location>
        <begin position="32"/>
        <end position="44"/>
    </location>
</feature>
<dbReference type="InterPro" id="IPR036259">
    <property type="entry name" value="MFS_trans_sf"/>
</dbReference>
<keyword evidence="2" id="KW-0813">Transport</keyword>
<evidence type="ECO:0000256" key="7">
    <source>
        <dbReference type="SAM" id="MobiDB-lite"/>
    </source>
</evidence>
<feature type="transmembrane region" description="Helical" evidence="8">
    <location>
        <begin position="228"/>
        <end position="247"/>
    </location>
</feature>
<dbReference type="Proteomes" id="UP001054902">
    <property type="component" value="Unassembled WGS sequence"/>
</dbReference>
<feature type="transmembrane region" description="Helical" evidence="8">
    <location>
        <begin position="99"/>
        <end position="120"/>
    </location>
</feature>
<protein>
    <submittedName>
        <fullName evidence="9">Uncharacterized protein</fullName>
    </submittedName>
</protein>
<dbReference type="SUPFAM" id="SSF103473">
    <property type="entry name" value="MFS general substrate transporter"/>
    <property type="match status" value="1"/>
</dbReference>
<evidence type="ECO:0000256" key="4">
    <source>
        <dbReference type="ARBA" id="ARBA00022692"/>
    </source>
</evidence>
<feature type="transmembrane region" description="Helical" evidence="8">
    <location>
        <begin position="347"/>
        <end position="368"/>
    </location>
</feature>
<evidence type="ECO:0000256" key="8">
    <source>
        <dbReference type="SAM" id="Phobius"/>
    </source>
</evidence>
<evidence type="ECO:0000256" key="5">
    <source>
        <dbReference type="ARBA" id="ARBA00022989"/>
    </source>
</evidence>
<comment type="caution">
    <text evidence="9">The sequence shown here is derived from an EMBL/GenBank/DDBJ whole genome shotgun (WGS) entry which is preliminary data.</text>
</comment>
<sequence length="489" mass="54672">MKINDKGNGSRFLEEVECEEEPTEATTLLQSKSDDTKLKSEKNEGSEKAALQNLLKNRRFLLYISSYLITIAGEWLTYVATLEVIEHLLGDEKESSRKYVSILVVFRLMPFFLLIPFGGIISDGFDRRKSMITLDLIGSLLPPLYLLAIRWKCIEIVYLVTLCQSSIAAIYEPCRTSILPLMVNDDEEMRISTTITGLAWSGMTSLGSAAGGYLVGKFGMASCFFTDSATFVVSAFFMFMVGGTWDVSESKYKNKSLWDQVEDMTTKGFRYIASSTFWPLIFLKITTSLVYGAGDILNVAFAEEDPQSTEDQQSEKLGQLFFMVGLGCILGPLILEPFTNMKNPKTVLDACVLAFALQAVGCISMSYFKPFKYALLSTVIRAMGSSLSWIDSQVLLQMVCDPDYLGRVVAVDFGLALTSEAFSAMAAGILQDNFDFTPREVSALMGILAIVFFFLWLYYRIFKCQKVFDEIEESKHGIKLEDEEQVTIA</sequence>
<keyword evidence="6 8" id="KW-0472">Membrane</keyword>
<evidence type="ECO:0000256" key="3">
    <source>
        <dbReference type="ARBA" id="ARBA00022475"/>
    </source>
</evidence>
<organism evidence="9 10">
    <name type="scientific">Chaetoceros tenuissimus</name>
    <dbReference type="NCBI Taxonomy" id="426638"/>
    <lineage>
        <taxon>Eukaryota</taxon>
        <taxon>Sar</taxon>
        <taxon>Stramenopiles</taxon>
        <taxon>Ochrophyta</taxon>
        <taxon>Bacillariophyta</taxon>
        <taxon>Coscinodiscophyceae</taxon>
        <taxon>Chaetocerotophycidae</taxon>
        <taxon>Chaetocerotales</taxon>
        <taxon>Chaetocerotaceae</taxon>
        <taxon>Chaetoceros</taxon>
    </lineage>
</organism>
<evidence type="ECO:0000313" key="9">
    <source>
        <dbReference type="EMBL" id="GFH59144.1"/>
    </source>
</evidence>